<organism evidence="2 3">
    <name type="scientific">Candidatus Viridilinea halotolerans</name>
    <dbReference type="NCBI Taxonomy" id="2491704"/>
    <lineage>
        <taxon>Bacteria</taxon>
        <taxon>Bacillati</taxon>
        <taxon>Chloroflexota</taxon>
        <taxon>Chloroflexia</taxon>
        <taxon>Chloroflexales</taxon>
        <taxon>Chloroflexineae</taxon>
        <taxon>Oscillochloridaceae</taxon>
        <taxon>Candidatus Viridilinea</taxon>
    </lineage>
</organism>
<dbReference type="EMBL" id="RSAS01000355">
    <property type="protein sequence ID" value="RRR73125.1"/>
    <property type="molecule type" value="Genomic_DNA"/>
</dbReference>
<gene>
    <name evidence="2" type="ORF">EI684_09315</name>
</gene>
<dbReference type="Pfam" id="PF20028">
    <property type="entry name" value="VMAP-C"/>
    <property type="match status" value="1"/>
</dbReference>
<proteinExistence type="predicted"/>
<evidence type="ECO:0000313" key="2">
    <source>
        <dbReference type="EMBL" id="RRR73125.1"/>
    </source>
</evidence>
<accession>A0A426U1C1</accession>
<feature type="domain" description="vWA-MoxR associated protein C-terminal" evidence="1">
    <location>
        <begin position="321"/>
        <end position="554"/>
    </location>
</feature>
<reference evidence="2 3" key="1">
    <citation type="submission" date="2018-12" db="EMBL/GenBank/DDBJ databases">
        <title>Genome Sequence of Candidatus Viridilinea halotolerans isolated from saline sulfide-rich spring.</title>
        <authorList>
            <person name="Grouzdev D.S."/>
            <person name="Burganskaya E.I."/>
            <person name="Krutkina M.S."/>
            <person name="Sukhacheva M.V."/>
            <person name="Gorlenko V.M."/>
        </authorList>
    </citation>
    <scope>NUCLEOTIDE SEQUENCE [LARGE SCALE GENOMIC DNA]</scope>
    <source>
        <strain evidence="2">Chok-6</strain>
    </source>
</reference>
<sequence length="572" mass="64741">MSDELTQLVRQLREIAAAQGAAAASRVLDERATHLSAAQREEVALIAFGQGSQIGSVATGDLVQGNQSKGHVDIFGQLQGVAVAVNYGRIELSATRPHEEVRSLLEQWLQHCIQRLQRDHLVRLADQLMACPSLPRLPLAALPDFTALCLELHFWDVKHLQLLTTLDDLLDELGLLLPITWRELLELRTLLANVTLSEEELEYLYGHSRPARWWQRPQGCDAATTLRLMIQQLAAAQVQMPEAQHPLVDFVHRLMAEYAPQIETVTHALAQWTQQVATRLGLAPRQVPATPQPTLLIKLKLAPGVVQPSLSQPHTVEVVLHAWLLPEVQDPLVTSRLCTLKEVKDDLPRLVRQACQKLSPTLSMTDLPIEFLLPLELLPYDVDQWPIQTGMRRTRERPVGQIHPVMVRSLDRIENPQQDAQLFPRWQQRWQSLQTPQAHDILVTVDNLAAYQLHHIERDLRMHGHKSLLLLTALTTANLDDLLELLDLAIELGVPAAILTRQCCSDPTHVATTLREAIARRAIHELPHLIREQRLEAESPQHPGQNLTLLWDDPQRMLPEMLYHTDRMMSDK</sequence>
<dbReference type="Proteomes" id="UP000280307">
    <property type="component" value="Unassembled WGS sequence"/>
</dbReference>
<dbReference type="AlphaFoldDB" id="A0A426U1C1"/>
<evidence type="ECO:0000313" key="3">
    <source>
        <dbReference type="Proteomes" id="UP000280307"/>
    </source>
</evidence>
<dbReference type="InterPro" id="IPR045450">
    <property type="entry name" value="VMAP_C"/>
</dbReference>
<comment type="caution">
    <text evidence="2">The sequence shown here is derived from an EMBL/GenBank/DDBJ whole genome shotgun (WGS) entry which is preliminary data.</text>
</comment>
<evidence type="ECO:0000259" key="1">
    <source>
        <dbReference type="Pfam" id="PF20028"/>
    </source>
</evidence>
<name>A0A426U1C1_9CHLR</name>
<protein>
    <recommendedName>
        <fullName evidence="1">vWA-MoxR associated protein C-terminal domain-containing protein</fullName>
    </recommendedName>
</protein>